<dbReference type="SUPFAM" id="SSF51735">
    <property type="entry name" value="NAD(P)-binding Rossmann-fold domains"/>
    <property type="match status" value="1"/>
</dbReference>
<dbReference type="GO" id="GO:0016616">
    <property type="term" value="F:oxidoreductase activity, acting on the CH-OH group of donors, NAD or NADP as acceptor"/>
    <property type="evidence" value="ECO:0007669"/>
    <property type="project" value="InterPro"/>
</dbReference>
<feature type="domain" description="D-isomer specific 2-hydroxyacid dehydrogenase NAD-binding" evidence="6">
    <location>
        <begin position="129"/>
        <end position="269"/>
    </location>
</feature>
<reference evidence="7 8" key="1">
    <citation type="journal article" date="2018" name="Nat. Biotechnol.">
        <title>A standardized bacterial taxonomy based on genome phylogeny substantially revises the tree of life.</title>
        <authorList>
            <person name="Parks D.H."/>
            <person name="Chuvochina M."/>
            <person name="Waite D.W."/>
            <person name="Rinke C."/>
            <person name="Skarshewski A."/>
            <person name="Chaumeil P.A."/>
            <person name="Hugenholtz P."/>
        </authorList>
    </citation>
    <scope>NUCLEOTIDE SEQUENCE [LARGE SCALE GENOMIC DNA]</scope>
    <source>
        <strain evidence="7">UBA9359</strain>
    </source>
</reference>
<keyword evidence="2 4" id="KW-0560">Oxidoreductase</keyword>
<evidence type="ECO:0000313" key="8">
    <source>
        <dbReference type="Proteomes" id="UP000264330"/>
    </source>
</evidence>
<dbReference type="CDD" id="cd12170">
    <property type="entry name" value="2-Hacid_dh_9"/>
    <property type="match status" value="1"/>
</dbReference>
<comment type="caution">
    <text evidence="7">The sequence shown here is derived from an EMBL/GenBank/DDBJ whole genome shotgun (WGS) entry which is preliminary data.</text>
</comment>
<comment type="similarity">
    <text evidence="1 4">Belongs to the D-isomer specific 2-hydroxyacid dehydrogenase family.</text>
</comment>
<keyword evidence="3" id="KW-0520">NAD</keyword>
<dbReference type="PANTHER" id="PTHR43761">
    <property type="entry name" value="D-ISOMER SPECIFIC 2-HYDROXYACID DEHYDROGENASE FAMILY PROTEIN (AFU_ORTHOLOGUE AFUA_1G13630)"/>
    <property type="match status" value="1"/>
</dbReference>
<dbReference type="OMA" id="KYIGMCC"/>
<dbReference type="AlphaFoldDB" id="A0A3D5J5W2"/>
<organism evidence="7 8">
    <name type="scientific">Zunongwangia profunda</name>
    <dbReference type="NCBI Taxonomy" id="398743"/>
    <lineage>
        <taxon>Bacteria</taxon>
        <taxon>Pseudomonadati</taxon>
        <taxon>Bacteroidota</taxon>
        <taxon>Flavobacteriia</taxon>
        <taxon>Flavobacteriales</taxon>
        <taxon>Flavobacteriaceae</taxon>
        <taxon>Zunongwangia</taxon>
    </lineage>
</organism>
<dbReference type="PANTHER" id="PTHR43761:SF1">
    <property type="entry name" value="D-ISOMER SPECIFIC 2-HYDROXYACID DEHYDROGENASE CATALYTIC DOMAIN-CONTAINING PROTEIN-RELATED"/>
    <property type="match status" value="1"/>
</dbReference>
<evidence type="ECO:0000256" key="4">
    <source>
        <dbReference type="RuleBase" id="RU003719"/>
    </source>
</evidence>
<dbReference type="EMBL" id="DPMF01000429">
    <property type="protein sequence ID" value="HCV83098.1"/>
    <property type="molecule type" value="Genomic_DNA"/>
</dbReference>
<dbReference type="GO" id="GO:0051287">
    <property type="term" value="F:NAD binding"/>
    <property type="evidence" value="ECO:0007669"/>
    <property type="project" value="InterPro"/>
</dbReference>
<proteinExistence type="inferred from homology"/>
<dbReference type="Gene3D" id="3.40.50.720">
    <property type="entry name" value="NAD(P)-binding Rossmann-like Domain"/>
    <property type="match status" value="2"/>
</dbReference>
<evidence type="ECO:0000256" key="3">
    <source>
        <dbReference type="ARBA" id="ARBA00023027"/>
    </source>
</evidence>
<evidence type="ECO:0000313" key="7">
    <source>
        <dbReference type="EMBL" id="HCV83098.1"/>
    </source>
</evidence>
<dbReference type="InterPro" id="IPR006139">
    <property type="entry name" value="D-isomer_2_OHA_DH_cat_dom"/>
</dbReference>
<gene>
    <name evidence="7" type="ORF">DGQ38_18840</name>
</gene>
<dbReference type="InterPro" id="IPR036291">
    <property type="entry name" value="NAD(P)-bd_dom_sf"/>
</dbReference>
<protein>
    <submittedName>
        <fullName evidence="7">Dihydrofolate reductase</fullName>
    </submittedName>
</protein>
<dbReference type="Pfam" id="PF02826">
    <property type="entry name" value="2-Hacid_dh_C"/>
    <property type="match status" value="1"/>
</dbReference>
<dbReference type="Pfam" id="PF00389">
    <property type="entry name" value="2-Hacid_dh"/>
    <property type="match status" value="1"/>
</dbReference>
<dbReference type="SUPFAM" id="SSF52283">
    <property type="entry name" value="Formate/glycerate dehydrogenase catalytic domain-like"/>
    <property type="match status" value="1"/>
</dbReference>
<dbReference type="RefSeq" id="WP_013071817.1">
    <property type="nucleotide sequence ID" value="NZ_CAJXAW010000108.1"/>
</dbReference>
<evidence type="ECO:0000259" key="6">
    <source>
        <dbReference type="Pfam" id="PF02826"/>
    </source>
</evidence>
<dbReference type="Proteomes" id="UP000264330">
    <property type="component" value="Unassembled WGS sequence"/>
</dbReference>
<dbReference type="InterPro" id="IPR006140">
    <property type="entry name" value="D-isomer_DH_NAD-bd"/>
</dbReference>
<evidence type="ECO:0000256" key="1">
    <source>
        <dbReference type="ARBA" id="ARBA00005854"/>
    </source>
</evidence>
<evidence type="ECO:0000259" key="5">
    <source>
        <dbReference type="Pfam" id="PF00389"/>
    </source>
</evidence>
<feature type="domain" description="D-isomer specific 2-hydroxyacid dehydrogenase catalytic" evidence="5">
    <location>
        <begin position="13"/>
        <end position="299"/>
    </location>
</feature>
<name>A0A3D5J5W2_9FLAO</name>
<sequence length="300" mass="34225">MKFNKIACVDYTKMNKEAITELQEYSEEEIIHPDDFPETDEEILERIGDAEVIFVSWKTQITKEIIQKCPNLKYIGMCCSLFDDASANVAVDYARENGITVTGIFDYGDPGVAEFVISELIMLIHGYAEKQWKDIPQELTDLKIGIIGLGVTGQLLADCLLPFGADLYYYSKSRKPNYEKKGVKYLKLNELLETVAVISIHLPKNLEILQQEHFEKFGVGKILINTSLGVPFDLDAFRNWIKSTSNFAIFDGDAKKDVPQEMQERKNVVIGKKSAGWTEKTQQRLSKKVLNNFKEYLQEK</sequence>
<evidence type="ECO:0000256" key="2">
    <source>
        <dbReference type="ARBA" id="ARBA00023002"/>
    </source>
</evidence>
<accession>A0A3D5J5W2</accession>
<dbReference type="InterPro" id="IPR050418">
    <property type="entry name" value="D-iso_2-hydroxyacid_DH_PdxB"/>
</dbReference>